<accession>A0ABN3VBC4</accession>
<dbReference type="Pfam" id="PF00583">
    <property type="entry name" value="Acetyltransf_1"/>
    <property type="match status" value="1"/>
</dbReference>
<evidence type="ECO:0000313" key="4">
    <source>
        <dbReference type="EMBL" id="GAA2788786.1"/>
    </source>
</evidence>
<evidence type="ECO:0000313" key="5">
    <source>
        <dbReference type="Proteomes" id="UP001500979"/>
    </source>
</evidence>
<dbReference type="InterPro" id="IPR000182">
    <property type="entry name" value="GNAT_dom"/>
</dbReference>
<keyword evidence="1" id="KW-0808">Transferase</keyword>
<dbReference type="InterPro" id="IPR050832">
    <property type="entry name" value="Bact_Acetyltransf"/>
</dbReference>
<keyword evidence="5" id="KW-1185">Reference proteome</keyword>
<dbReference type="CDD" id="cd04301">
    <property type="entry name" value="NAT_SF"/>
    <property type="match status" value="1"/>
</dbReference>
<dbReference type="Proteomes" id="UP001500979">
    <property type="component" value="Unassembled WGS sequence"/>
</dbReference>
<dbReference type="RefSeq" id="WP_344679685.1">
    <property type="nucleotide sequence ID" value="NZ_BAAAUX010000011.1"/>
</dbReference>
<dbReference type="PANTHER" id="PTHR43877">
    <property type="entry name" value="AMINOALKYLPHOSPHONATE N-ACETYLTRANSFERASE-RELATED-RELATED"/>
    <property type="match status" value="1"/>
</dbReference>
<dbReference type="InterPro" id="IPR016181">
    <property type="entry name" value="Acyl_CoA_acyltransferase"/>
</dbReference>
<reference evidence="4 5" key="1">
    <citation type="journal article" date="2019" name="Int. J. Syst. Evol. Microbiol.">
        <title>The Global Catalogue of Microorganisms (GCM) 10K type strain sequencing project: providing services to taxonomists for standard genome sequencing and annotation.</title>
        <authorList>
            <consortium name="The Broad Institute Genomics Platform"/>
            <consortium name="The Broad Institute Genome Sequencing Center for Infectious Disease"/>
            <person name="Wu L."/>
            <person name="Ma J."/>
        </authorList>
    </citation>
    <scope>NUCLEOTIDE SEQUENCE [LARGE SCALE GENOMIC DNA]</scope>
    <source>
        <strain evidence="4 5">JCM 9383</strain>
    </source>
</reference>
<dbReference type="EMBL" id="BAAAUX010000011">
    <property type="protein sequence ID" value="GAA2788786.1"/>
    <property type="molecule type" value="Genomic_DNA"/>
</dbReference>
<dbReference type="PANTHER" id="PTHR43877:SF2">
    <property type="entry name" value="AMINOALKYLPHOSPHONATE N-ACETYLTRANSFERASE-RELATED"/>
    <property type="match status" value="1"/>
</dbReference>
<sequence>MNPLDHRWDIAAAPVGDETSVRLLRTYIDEMASRYYGRPATPAEVDSALAEDPSDDLTPPDGVFLVARRDGEAVGCVAMRLLSPEIGEIKRMYVAREVRGLGCGGRLLAAVEAHARTLGARRLRLDTRHDLVEARALYAKHGYAEIPPYAERRYADHWFEKILPGG</sequence>
<protein>
    <submittedName>
        <fullName evidence="4">GNAT family N-acetyltransferase</fullName>
    </submittedName>
</protein>
<name>A0ABN3VBC4_9PSEU</name>
<gene>
    <name evidence="4" type="ORF">GCM10010470_24290</name>
</gene>
<dbReference type="Gene3D" id="3.40.630.30">
    <property type="match status" value="1"/>
</dbReference>
<keyword evidence="2" id="KW-0012">Acyltransferase</keyword>
<organism evidence="4 5">
    <name type="scientific">Saccharopolyspora taberi</name>
    <dbReference type="NCBI Taxonomy" id="60895"/>
    <lineage>
        <taxon>Bacteria</taxon>
        <taxon>Bacillati</taxon>
        <taxon>Actinomycetota</taxon>
        <taxon>Actinomycetes</taxon>
        <taxon>Pseudonocardiales</taxon>
        <taxon>Pseudonocardiaceae</taxon>
        <taxon>Saccharopolyspora</taxon>
    </lineage>
</organism>
<proteinExistence type="predicted"/>
<feature type="domain" description="N-acetyltransferase" evidence="3">
    <location>
        <begin position="19"/>
        <end position="164"/>
    </location>
</feature>
<evidence type="ECO:0000259" key="3">
    <source>
        <dbReference type="PROSITE" id="PS51186"/>
    </source>
</evidence>
<dbReference type="SUPFAM" id="SSF55729">
    <property type="entry name" value="Acyl-CoA N-acyltransferases (Nat)"/>
    <property type="match status" value="1"/>
</dbReference>
<dbReference type="PROSITE" id="PS51186">
    <property type="entry name" value="GNAT"/>
    <property type="match status" value="1"/>
</dbReference>
<evidence type="ECO:0000256" key="1">
    <source>
        <dbReference type="ARBA" id="ARBA00022679"/>
    </source>
</evidence>
<evidence type="ECO:0000256" key="2">
    <source>
        <dbReference type="ARBA" id="ARBA00023315"/>
    </source>
</evidence>
<comment type="caution">
    <text evidence="4">The sequence shown here is derived from an EMBL/GenBank/DDBJ whole genome shotgun (WGS) entry which is preliminary data.</text>
</comment>